<dbReference type="Proteomes" id="UP001334248">
    <property type="component" value="Unassembled WGS sequence"/>
</dbReference>
<reference evidence="2 3" key="1">
    <citation type="journal article" date="2023" name="Res Sq">
        <title>Genomic and morphological characterization of Knufia obscura isolated from the Mars 2020 spacecraft assembly facility.</title>
        <authorList>
            <person name="Chander A.M."/>
            <person name="Teixeira M.M."/>
            <person name="Singh N.K."/>
            <person name="Williams M.P."/>
            <person name="Parker C.W."/>
            <person name="Leo P."/>
            <person name="Stajich J.E."/>
            <person name="Torok T."/>
            <person name="Tighe S."/>
            <person name="Mason C.E."/>
            <person name="Venkateswaran K."/>
        </authorList>
    </citation>
    <scope>NUCLEOTIDE SEQUENCE [LARGE SCALE GENOMIC DNA]</scope>
    <source>
        <strain evidence="2 3">CCFEE 5817</strain>
    </source>
</reference>
<dbReference type="InterPro" id="IPR008775">
    <property type="entry name" value="Phytyl_CoA_dOase-like"/>
</dbReference>
<name>A0ABR0RM79_9EURO</name>
<dbReference type="RefSeq" id="XP_064729788.1">
    <property type="nucleotide sequence ID" value="XM_064874066.1"/>
</dbReference>
<dbReference type="EMBL" id="JAVHJV010000006">
    <property type="protein sequence ID" value="KAK5941698.1"/>
    <property type="molecule type" value="Genomic_DNA"/>
</dbReference>
<evidence type="ECO:0000313" key="3">
    <source>
        <dbReference type="Proteomes" id="UP001334248"/>
    </source>
</evidence>
<evidence type="ECO:0008006" key="4">
    <source>
        <dbReference type="Google" id="ProtNLM"/>
    </source>
</evidence>
<comment type="caution">
    <text evidence="2">The sequence shown here is derived from an EMBL/GenBank/DDBJ whole genome shotgun (WGS) entry which is preliminary data.</text>
</comment>
<protein>
    <recommendedName>
        <fullName evidence="4">Phytanoyl-CoA dioxygenase</fullName>
    </recommendedName>
</protein>
<feature type="region of interest" description="Disordered" evidence="1">
    <location>
        <begin position="1"/>
        <end position="63"/>
    </location>
</feature>
<dbReference type="Pfam" id="PF05721">
    <property type="entry name" value="PhyH"/>
    <property type="match status" value="1"/>
</dbReference>
<keyword evidence="3" id="KW-1185">Reference proteome</keyword>
<gene>
    <name evidence="2" type="ORF">PMZ80_005648</name>
</gene>
<proteinExistence type="predicted"/>
<dbReference type="PANTHER" id="PTHR40470">
    <property type="entry name" value="PHYTANOYL-COA DIOXYGENASE FAMILY PROTEIN (AFU_ORTHOLOGUE AFUA_2G15850)"/>
    <property type="match status" value="1"/>
</dbReference>
<evidence type="ECO:0000256" key="1">
    <source>
        <dbReference type="SAM" id="MobiDB-lite"/>
    </source>
</evidence>
<organism evidence="2 3">
    <name type="scientific">Knufia obscura</name>
    <dbReference type="NCBI Taxonomy" id="1635080"/>
    <lineage>
        <taxon>Eukaryota</taxon>
        <taxon>Fungi</taxon>
        <taxon>Dikarya</taxon>
        <taxon>Ascomycota</taxon>
        <taxon>Pezizomycotina</taxon>
        <taxon>Eurotiomycetes</taxon>
        <taxon>Chaetothyriomycetidae</taxon>
        <taxon>Chaetothyriales</taxon>
        <taxon>Trichomeriaceae</taxon>
        <taxon>Knufia</taxon>
    </lineage>
</organism>
<dbReference type="Gene3D" id="2.60.120.620">
    <property type="entry name" value="q2cbj1_9rhob like domain"/>
    <property type="match status" value="1"/>
</dbReference>
<dbReference type="GeneID" id="89999097"/>
<sequence length="371" mass="41055">MTDTEPTITHPPDLTRLRNSSSPTIPTKLSSSLSILSENAPSTATTTTTASSANPTRTTSPTNLQSLQHNGFIILPSLLPPHLLLAARATSKYLVQRTRLGTFWPHVRTVPKQYPPWPLYKSPDQGLNIWGVQHLLHPDLSVRDVYSEVYFCEEVLGVVRGLLAGEDGRAVEEDELVMELFNLLVSPGKRQGFELEWHRDDVRPDVTEDEEARLLSEKTPAGRQLHAQYNIALFEDESLVVVPGSHRRVRTEQERKAGKYDVLPGEVRVNLGPGDAVFYDSNILHRGVYGGIDEHTELGRMTLHGSVGLRGYGAERCRQVLQHGVGEWVDGDGGGFGSIQDEGKRRVAEVMRRNLVEMGRGVGDVGFSLEG</sequence>
<feature type="compositionally biased region" description="Polar residues" evidence="1">
    <location>
        <begin position="17"/>
        <end position="37"/>
    </location>
</feature>
<evidence type="ECO:0000313" key="2">
    <source>
        <dbReference type="EMBL" id="KAK5941698.1"/>
    </source>
</evidence>
<dbReference type="PANTHER" id="PTHR40470:SF1">
    <property type="entry name" value="PHYTANOYL-COA DIOXYGENASE FAMILY PROTEIN (AFU_ORTHOLOGUE AFUA_2G15850)"/>
    <property type="match status" value="1"/>
</dbReference>
<accession>A0ABR0RM79</accession>
<feature type="compositionally biased region" description="Low complexity" evidence="1">
    <location>
        <begin position="39"/>
        <end position="63"/>
    </location>
</feature>
<dbReference type="SUPFAM" id="SSF51197">
    <property type="entry name" value="Clavaminate synthase-like"/>
    <property type="match status" value="1"/>
</dbReference>